<dbReference type="SUPFAM" id="SSF54171">
    <property type="entry name" value="DNA-binding domain"/>
    <property type="match status" value="1"/>
</dbReference>
<dbReference type="InterPro" id="IPR044925">
    <property type="entry name" value="His-Me_finger_sf"/>
</dbReference>
<proteinExistence type="predicted"/>
<name>A0A6J5NHV3_9CAUD</name>
<gene>
    <name evidence="2" type="ORF">UFOVP654_54</name>
</gene>
<dbReference type="InterPro" id="IPR003615">
    <property type="entry name" value="HNH_nuc"/>
</dbReference>
<accession>A0A6J5NHV3</accession>
<evidence type="ECO:0000259" key="1">
    <source>
        <dbReference type="Pfam" id="PF13392"/>
    </source>
</evidence>
<dbReference type="InterPro" id="IPR016177">
    <property type="entry name" value="DNA-bd_dom_sf"/>
</dbReference>
<protein>
    <submittedName>
        <fullName evidence="2">HNH nuclease</fullName>
    </submittedName>
</protein>
<dbReference type="SUPFAM" id="SSF54060">
    <property type="entry name" value="His-Me finger endonucleases"/>
    <property type="match status" value="1"/>
</dbReference>
<dbReference type="Gene3D" id="3.90.75.20">
    <property type="match status" value="1"/>
</dbReference>
<sequence>MKTLDELNEHLEYRPNEGAFYWRINNQHPKARKGMRAGRVNALGRAQIGIARKQVFVHKLVWLFETGVWPTEMIDHINGDPLDNHFKNLRLSNHKLNGQNQKAYRPKNKSTQLLGASWHKGKNRFISAIKIDGVRKHLGYFSTAEEAHTTYVAAKRIYHEANTL</sequence>
<dbReference type="EMBL" id="LR796614">
    <property type="protein sequence ID" value="CAB4154984.1"/>
    <property type="molecule type" value="Genomic_DNA"/>
</dbReference>
<reference evidence="2" key="1">
    <citation type="submission" date="2020-04" db="EMBL/GenBank/DDBJ databases">
        <authorList>
            <person name="Chiriac C."/>
            <person name="Salcher M."/>
            <person name="Ghai R."/>
            <person name="Kavagutti S V."/>
        </authorList>
    </citation>
    <scope>NUCLEOTIDE SEQUENCE</scope>
</reference>
<evidence type="ECO:0000313" key="2">
    <source>
        <dbReference type="EMBL" id="CAB4154984.1"/>
    </source>
</evidence>
<feature type="domain" description="HNH nuclease" evidence="1">
    <location>
        <begin position="56"/>
        <end position="98"/>
    </location>
</feature>
<dbReference type="Pfam" id="PF13392">
    <property type="entry name" value="HNH_3"/>
    <property type="match status" value="1"/>
</dbReference>
<dbReference type="GO" id="GO:0003677">
    <property type="term" value="F:DNA binding"/>
    <property type="evidence" value="ECO:0007669"/>
    <property type="project" value="InterPro"/>
</dbReference>
<organism evidence="2">
    <name type="scientific">uncultured Caudovirales phage</name>
    <dbReference type="NCBI Taxonomy" id="2100421"/>
    <lineage>
        <taxon>Viruses</taxon>
        <taxon>Duplodnaviria</taxon>
        <taxon>Heunggongvirae</taxon>
        <taxon>Uroviricota</taxon>
        <taxon>Caudoviricetes</taxon>
        <taxon>Peduoviridae</taxon>
        <taxon>Maltschvirus</taxon>
        <taxon>Maltschvirus maltsch</taxon>
    </lineage>
</organism>